<dbReference type="InterPro" id="IPR008030">
    <property type="entry name" value="NmrA-like"/>
</dbReference>
<dbReference type="InterPro" id="IPR052718">
    <property type="entry name" value="NmrA-type_oxidoreductase"/>
</dbReference>
<proteinExistence type="predicted"/>
<comment type="caution">
    <text evidence="2">The sequence shown here is derived from an EMBL/GenBank/DDBJ whole genome shotgun (WGS) entry which is preliminary data.</text>
</comment>
<name>A0A9X3N2B8_9ACTN</name>
<dbReference type="RefSeq" id="WP_270046449.1">
    <property type="nucleotide sequence ID" value="NZ_JAPDOD010000092.1"/>
</dbReference>
<dbReference type="PANTHER" id="PTHR47129:SF1">
    <property type="entry name" value="NMRA-LIKE DOMAIN-CONTAINING PROTEIN"/>
    <property type="match status" value="1"/>
</dbReference>
<accession>A0A9X3N2B8</accession>
<dbReference type="Proteomes" id="UP001149140">
    <property type="component" value="Unassembled WGS sequence"/>
</dbReference>
<keyword evidence="3" id="KW-1185">Reference proteome</keyword>
<feature type="domain" description="NmrA-like" evidence="1">
    <location>
        <begin position="2"/>
        <end position="250"/>
    </location>
</feature>
<dbReference type="InterPro" id="IPR036291">
    <property type="entry name" value="NAD(P)-bd_dom_sf"/>
</dbReference>
<dbReference type="CDD" id="cd05269">
    <property type="entry name" value="TMR_SDR_a"/>
    <property type="match status" value="1"/>
</dbReference>
<gene>
    <name evidence="2" type="ORF">OM076_43465</name>
</gene>
<dbReference type="PANTHER" id="PTHR47129">
    <property type="entry name" value="QUINONE OXIDOREDUCTASE 2"/>
    <property type="match status" value="1"/>
</dbReference>
<dbReference type="AlphaFoldDB" id="A0A9X3N2B8"/>
<dbReference type="EMBL" id="JAPDOD010000092">
    <property type="protein sequence ID" value="MDA0167199.1"/>
    <property type="molecule type" value="Genomic_DNA"/>
</dbReference>
<evidence type="ECO:0000313" key="2">
    <source>
        <dbReference type="EMBL" id="MDA0167199.1"/>
    </source>
</evidence>
<dbReference type="SUPFAM" id="SSF51735">
    <property type="entry name" value="NAD(P)-binding Rossmann-fold domains"/>
    <property type="match status" value="1"/>
</dbReference>
<dbReference type="Pfam" id="PF05368">
    <property type="entry name" value="NmrA"/>
    <property type="match status" value="1"/>
</dbReference>
<organism evidence="2 3">
    <name type="scientific">Solirubrobacter ginsenosidimutans</name>
    <dbReference type="NCBI Taxonomy" id="490573"/>
    <lineage>
        <taxon>Bacteria</taxon>
        <taxon>Bacillati</taxon>
        <taxon>Actinomycetota</taxon>
        <taxon>Thermoleophilia</taxon>
        <taxon>Solirubrobacterales</taxon>
        <taxon>Solirubrobacteraceae</taxon>
        <taxon>Solirubrobacter</taxon>
    </lineage>
</organism>
<dbReference type="Gene3D" id="3.40.50.720">
    <property type="entry name" value="NAD(P)-binding Rossmann-like Domain"/>
    <property type="match status" value="1"/>
</dbReference>
<evidence type="ECO:0000259" key="1">
    <source>
        <dbReference type="Pfam" id="PF05368"/>
    </source>
</evidence>
<reference evidence="2" key="1">
    <citation type="submission" date="2022-10" db="EMBL/GenBank/DDBJ databases">
        <title>The WGS of Solirubrobacter ginsenosidimutans DSM 21036.</title>
        <authorList>
            <person name="Jiang Z."/>
        </authorList>
    </citation>
    <scope>NUCLEOTIDE SEQUENCE</scope>
    <source>
        <strain evidence="2">DSM 21036</strain>
    </source>
</reference>
<protein>
    <submittedName>
        <fullName evidence="2">SDR family oxidoreductase</fullName>
    </submittedName>
</protein>
<evidence type="ECO:0000313" key="3">
    <source>
        <dbReference type="Proteomes" id="UP001149140"/>
    </source>
</evidence>
<sequence length="284" mass="29608">MIVITGATGQLGQGIAERLLERVPAAKIGVSVRTPENARALRERGVRVRQADYDDAASLRHAFEGASTVLIVSASTHGVQALRQHQTAIDAARAAGVQRIVYTSHMGVGASSAFVPMVDHAATEERLHASNVAFTSLRNGFYTASGLMFMGQALQTGKLIAPEDGPVSWTAHADLAEAAAIALTDATSLDGLTAPLTASEALDLADIAAVASEVTGREITRVTISDDEYRAGMVARGVPEAQADLLLGVFAASRRGEFAAVDPTLEQLLGRAPTSVRDVIAAAE</sequence>
<dbReference type="Gene3D" id="3.90.25.10">
    <property type="entry name" value="UDP-galactose 4-epimerase, domain 1"/>
    <property type="match status" value="1"/>
</dbReference>